<dbReference type="SUPFAM" id="SSF55729">
    <property type="entry name" value="Acyl-CoA N-acyltransferases (Nat)"/>
    <property type="match status" value="1"/>
</dbReference>
<name>A0A5C4V792_9ACTN</name>
<reference evidence="3 4" key="1">
    <citation type="submission" date="2019-06" db="EMBL/GenBank/DDBJ databases">
        <title>Draft genome of Streptomyces sedi sp. JCM16909.</title>
        <authorList>
            <person name="Klykleung N."/>
            <person name="Tanasupawat S."/>
            <person name="Kudo T."/>
            <person name="Yuki M."/>
            <person name="Ohkuma M."/>
        </authorList>
    </citation>
    <scope>NUCLEOTIDE SEQUENCE [LARGE SCALE GENOMIC DNA]</scope>
    <source>
        <strain evidence="3 4">JCM 16909</strain>
    </source>
</reference>
<dbReference type="EMBL" id="VDGT01000005">
    <property type="protein sequence ID" value="TNM31663.1"/>
    <property type="molecule type" value="Genomic_DNA"/>
</dbReference>
<gene>
    <name evidence="3" type="ORF">FH715_08925</name>
</gene>
<keyword evidence="4" id="KW-1185">Reference proteome</keyword>
<keyword evidence="3" id="KW-0808">Transferase</keyword>
<feature type="domain" description="N-acetyltransferase" evidence="2">
    <location>
        <begin position="63"/>
        <end position="232"/>
    </location>
</feature>
<dbReference type="PANTHER" id="PTHR43441">
    <property type="entry name" value="RIBOSOMAL-PROTEIN-SERINE ACETYLTRANSFERASE"/>
    <property type="match status" value="1"/>
</dbReference>
<feature type="compositionally biased region" description="Low complexity" evidence="1">
    <location>
        <begin position="1"/>
        <end position="19"/>
    </location>
</feature>
<dbReference type="OrthoDB" id="2061990at2"/>
<dbReference type="PROSITE" id="PS51186">
    <property type="entry name" value="GNAT"/>
    <property type="match status" value="1"/>
</dbReference>
<protein>
    <submittedName>
        <fullName evidence="3">GNAT family N-acetyltransferase</fullName>
    </submittedName>
</protein>
<evidence type="ECO:0000313" key="3">
    <source>
        <dbReference type="EMBL" id="TNM31663.1"/>
    </source>
</evidence>
<evidence type="ECO:0000259" key="2">
    <source>
        <dbReference type="PROSITE" id="PS51186"/>
    </source>
</evidence>
<comment type="caution">
    <text evidence="3">The sequence shown here is derived from an EMBL/GenBank/DDBJ whole genome shotgun (WGS) entry which is preliminary data.</text>
</comment>
<dbReference type="AlphaFoldDB" id="A0A5C4V792"/>
<organism evidence="3 4">
    <name type="scientific">Streptomyces sedi</name>
    <dbReference type="NCBI Taxonomy" id="555059"/>
    <lineage>
        <taxon>Bacteria</taxon>
        <taxon>Bacillati</taxon>
        <taxon>Actinomycetota</taxon>
        <taxon>Actinomycetes</taxon>
        <taxon>Kitasatosporales</taxon>
        <taxon>Streptomycetaceae</taxon>
        <taxon>Streptomyces</taxon>
    </lineage>
</organism>
<evidence type="ECO:0000313" key="4">
    <source>
        <dbReference type="Proteomes" id="UP000311713"/>
    </source>
</evidence>
<dbReference type="InterPro" id="IPR000182">
    <property type="entry name" value="GNAT_dom"/>
</dbReference>
<dbReference type="Proteomes" id="UP000311713">
    <property type="component" value="Unassembled WGS sequence"/>
</dbReference>
<accession>A0A5C4V792</accession>
<dbReference type="PANTHER" id="PTHR43441:SF10">
    <property type="entry name" value="ACETYLTRANSFERASE"/>
    <property type="match status" value="1"/>
</dbReference>
<dbReference type="GO" id="GO:0008999">
    <property type="term" value="F:protein-N-terminal-alanine acetyltransferase activity"/>
    <property type="evidence" value="ECO:0007669"/>
    <property type="project" value="TreeGrafter"/>
</dbReference>
<dbReference type="Gene3D" id="3.40.630.30">
    <property type="match status" value="1"/>
</dbReference>
<proteinExistence type="predicted"/>
<dbReference type="GO" id="GO:0005737">
    <property type="term" value="C:cytoplasm"/>
    <property type="evidence" value="ECO:0007669"/>
    <property type="project" value="TreeGrafter"/>
</dbReference>
<dbReference type="InterPro" id="IPR016181">
    <property type="entry name" value="Acyl_CoA_acyltransferase"/>
</dbReference>
<evidence type="ECO:0000256" key="1">
    <source>
        <dbReference type="SAM" id="MobiDB-lite"/>
    </source>
</evidence>
<sequence length="234" mass="25337">MASSLPRAAPDAHPARPGANSPTAEPRQRPAPRPHNGGRAPTAPPSRRSLGSVKDLLSAAGGLTLRPWHERDLTAVRDAFNEPGMYTQFGSVLDEGQVDDAAAGRWIDRHTERWEQGSAFSWAVVEGPAADAPLLGNVAVSQVNHVHDGGWISYWTVGAARRRGVAGAALRALSTWCFEELGLYRLELGHRVENDASCRTALSAGYLVEGRQRAKLRYGTTRHDVELHARLATD</sequence>
<dbReference type="Pfam" id="PF13302">
    <property type="entry name" value="Acetyltransf_3"/>
    <property type="match status" value="1"/>
</dbReference>
<dbReference type="GO" id="GO:1990189">
    <property type="term" value="F:protein N-terminal-serine acetyltransferase activity"/>
    <property type="evidence" value="ECO:0007669"/>
    <property type="project" value="TreeGrafter"/>
</dbReference>
<feature type="region of interest" description="Disordered" evidence="1">
    <location>
        <begin position="1"/>
        <end position="50"/>
    </location>
</feature>
<dbReference type="InterPro" id="IPR051908">
    <property type="entry name" value="Ribosomal_N-acetyltransferase"/>
</dbReference>